<protein>
    <recommendedName>
        <fullName evidence="1">BTB domain-containing protein</fullName>
    </recommendedName>
</protein>
<dbReference type="Proteomes" id="UP000799324">
    <property type="component" value="Unassembled WGS sequence"/>
</dbReference>
<dbReference type="PROSITE" id="PS50097">
    <property type="entry name" value="BTB"/>
    <property type="match status" value="1"/>
</dbReference>
<proteinExistence type="predicted"/>
<sequence>IAGETIEIKIGKGDASETFHVHKTLVCTASKFFANATKPGWQNNETGKPKPIDLSDEEPAIFKVFVQWLYGRTIAISLLQLGVSIGLARAYVLGEMLIAEAFQDDVLKAMIART</sequence>
<dbReference type="Pfam" id="PF00651">
    <property type="entry name" value="BTB"/>
    <property type="match status" value="1"/>
</dbReference>
<dbReference type="SUPFAM" id="SSF54695">
    <property type="entry name" value="POZ domain"/>
    <property type="match status" value="1"/>
</dbReference>
<feature type="non-terminal residue" evidence="2">
    <location>
        <position position="1"/>
    </location>
</feature>
<dbReference type="PANTHER" id="PTHR47843:SF2">
    <property type="entry name" value="BTB DOMAIN-CONTAINING PROTEIN"/>
    <property type="match status" value="1"/>
</dbReference>
<evidence type="ECO:0000259" key="1">
    <source>
        <dbReference type="PROSITE" id="PS50097"/>
    </source>
</evidence>
<feature type="domain" description="BTB" evidence="1">
    <location>
        <begin position="4"/>
        <end position="78"/>
    </location>
</feature>
<evidence type="ECO:0000313" key="3">
    <source>
        <dbReference type="Proteomes" id="UP000799324"/>
    </source>
</evidence>
<dbReference type="AlphaFoldDB" id="A0A6A6TMK6"/>
<feature type="non-terminal residue" evidence="2">
    <location>
        <position position="114"/>
    </location>
</feature>
<reference evidence="2" key="1">
    <citation type="journal article" date="2020" name="Stud. Mycol.">
        <title>101 Dothideomycetes genomes: a test case for predicting lifestyles and emergence of pathogens.</title>
        <authorList>
            <person name="Haridas S."/>
            <person name="Albert R."/>
            <person name="Binder M."/>
            <person name="Bloem J."/>
            <person name="Labutti K."/>
            <person name="Salamov A."/>
            <person name="Andreopoulos B."/>
            <person name="Baker S."/>
            <person name="Barry K."/>
            <person name="Bills G."/>
            <person name="Bluhm B."/>
            <person name="Cannon C."/>
            <person name="Castanera R."/>
            <person name="Culley D."/>
            <person name="Daum C."/>
            <person name="Ezra D."/>
            <person name="Gonzalez J."/>
            <person name="Henrissat B."/>
            <person name="Kuo A."/>
            <person name="Liang C."/>
            <person name="Lipzen A."/>
            <person name="Lutzoni F."/>
            <person name="Magnuson J."/>
            <person name="Mondo S."/>
            <person name="Nolan M."/>
            <person name="Ohm R."/>
            <person name="Pangilinan J."/>
            <person name="Park H.-J."/>
            <person name="Ramirez L."/>
            <person name="Alfaro M."/>
            <person name="Sun H."/>
            <person name="Tritt A."/>
            <person name="Yoshinaga Y."/>
            <person name="Zwiers L.-H."/>
            <person name="Turgeon B."/>
            <person name="Goodwin S."/>
            <person name="Spatafora J."/>
            <person name="Crous P."/>
            <person name="Grigoriev I."/>
        </authorList>
    </citation>
    <scope>NUCLEOTIDE SEQUENCE</scope>
    <source>
        <strain evidence="2">CBS 122681</strain>
    </source>
</reference>
<organism evidence="2 3">
    <name type="scientific">Lophiostoma macrostomum CBS 122681</name>
    <dbReference type="NCBI Taxonomy" id="1314788"/>
    <lineage>
        <taxon>Eukaryota</taxon>
        <taxon>Fungi</taxon>
        <taxon>Dikarya</taxon>
        <taxon>Ascomycota</taxon>
        <taxon>Pezizomycotina</taxon>
        <taxon>Dothideomycetes</taxon>
        <taxon>Pleosporomycetidae</taxon>
        <taxon>Pleosporales</taxon>
        <taxon>Lophiostomataceae</taxon>
        <taxon>Lophiostoma</taxon>
    </lineage>
</organism>
<gene>
    <name evidence="2" type="ORF">K491DRAFT_571812</name>
</gene>
<dbReference type="Gene3D" id="3.30.710.10">
    <property type="entry name" value="Potassium Channel Kv1.1, Chain A"/>
    <property type="match status" value="1"/>
</dbReference>
<accession>A0A6A6TMK6</accession>
<dbReference type="OrthoDB" id="3794732at2759"/>
<dbReference type="InterPro" id="IPR011333">
    <property type="entry name" value="SKP1/BTB/POZ_sf"/>
</dbReference>
<evidence type="ECO:0000313" key="2">
    <source>
        <dbReference type="EMBL" id="KAF2660686.1"/>
    </source>
</evidence>
<dbReference type="PANTHER" id="PTHR47843">
    <property type="entry name" value="BTB DOMAIN-CONTAINING PROTEIN-RELATED"/>
    <property type="match status" value="1"/>
</dbReference>
<dbReference type="EMBL" id="MU004298">
    <property type="protein sequence ID" value="KAF2660686.1"/>
    <property type="molecule type" value="Genomic_DNA"/>
</dbReference>
<name>A0A6A6TMK6_9PLEO</name>
<dbReference type="InterPro" id="IPR000210">
    <property type="entry name" value="BTB/POZ_dom"/>
</dbReference>
<keyword evidence="3" id="KW-1185">Reference proteome</keyword>
<dbReference type="CDD" id="cd18186">
    <property type="entry name" value="BTB_POZ_ZBTB_KLHL-like"/>
    <property type="match status" value="1"/>
</dbReference>